<feature type="region of interest" description="Disordered" evidence="1">
    <location>
        <begin position="172"/>
        <end position="214"/>
    </location>
</feature>
<evidence type="ECO:0000313" key="3">
    <source>
        <dbReference type="Proteomes" id="UP000199323"/>
    </source>
</evidence>
<dbReference type="Proteomes" id="UP000199323">
    <property type="component" value="Unassembled WGS sequence"/>
</dbReference>
<evidence type="ECO:0000313" key="2">
    <source>
        <dbReference type="EMBL" id="SFF11769.1"/>
    </source>
</evidence>
<dbReference type="OrthoDB" id="4332241at2"/>
<dbReference type="RefSeq" id="WP_093714204.1">
    <property type="nucleotide sequence ID" value="NZ_FONG01000008.1"/>
</dbReference>
<dbReference type="EMBL" id="FONG01000008">
    <property type="protein sequence ID" value="SFF11769.1"/>
    <property type="molecule type" value="Genomic_DNA"/>
</dbReference>
<sequence length="214" mass="22859">MNRHATRIFTGSVILTRRIRTGLATWIAGGRRTDLSGWRAALGPLVRTGIVLALGYAAVRIIRAAPVLLWLLTPAWLVAAYRHGAAPAAVQDEPEDADPAPAADPRTGFARWLLTLIGDRPGIHLYELYPAMRQLPGQEGRDDAALRAALRTLGVPIQRSLRVGTIQGRSGVRRADAEALLSPAESGTGERHGDAGQSEDSPSLSKPGERAESA</sequence>
<reference evidence="2 3" key="1">
    <citation type="submission" date="2016-10" db="EMBL/GenBank/DDBJ databases">
        <authorList>
            <person name="de Groot N.N."/>
        </authorList>
    </citation>
    <scope>NUCLEOTIDE SEQUENCE [LARGE SCALE GENOMIC DNA]</scope>
    <source>
        <strain evidence="2 3">CGMCC 4.3510</strain>
    </source>
</reference>
<organism evidence="2 3">
    <name type="scientific">Actinacidiphila alni</name>
    <dbReference type="NCBI Taxonomy" id="380248"/>
    <lineage>
        <taxon>Bacteria</taxon>
        <taxon>Bacillati</taxon>
        <taxon>Actinomycetota</taxon>
        <taxon>Actinomycetes</taxon>
        <taxon>Kitasatosporales</taxon>
        <taxon>Streptomycetaceae</taxon>
        <taxon>Actinacidiphila</taxon>
    </lineage>
</organism>
<dbReference type="STRING" id="380248.SAMN05216251_108233"/>
<name>A0A1I2G3Q8_9ACTN</name>
<keyword evidence="3" id="KW-1185">Reference proteome</keyword>
<accession>A0A1I2G3Q8</accession>
<gene>
    <name evidence="2" type="ORF">SAMN05216251_108233</name>
</gene>
<proteinExistence type="predicted"/>
<evidence type="ECO:0000256" key="1">
    <source>
        <dbReference type="SAM" id="MobiDB-lite"/>
    </source>
</evidence>
<dbReference type="AlphaFoldDB" id="A0A1I2G3Q8"/>
<protein>
    <submittedName>
        <fullName evidence="2">Uncharacterized protein</fullName>
    </submittedName>
</protein>